<proteinExistence type="predicted"/>
<sequence>MARNCVKVWIFPKSLAHVLDERGPTIIREIKRVYAGRHHINIACSNGESGVTGTSSEILAFSVRNQWRKDGNLRPAGNTGNPNHTQVNKTMVYSRTNERASTQYDETRDGRGRAVHSVVQPRSASIKEIGRGRENKAHTVARARGDTPKGQQHSATSTREIEFPKKEIRWRPKHKRRHRAAREERRLASARLWRTAVHGWDASCALRAAVAGSVEGVSGSAKGRGARSIRLYATMGGSAWIPDPKRTAENRTLTDRVAYIVPQLLDHVVLTCWPNRSTPPHPAASTSTAYHTPTPRNVVLPRVPERSRLRPEFCNDAAAGATRTRAKPQSLLRPASFIPAFLSPHFSTPTPPKPGRPRIRPRFQIPLDLRFGLEEEERRTSARHDGDGEDVYGELIVEGAAAKRGWRVRQRW</sequence>
<keyword evidence="3" id="KW-1185">Reference proteome</keyword>
<evidence type="ECO:0000256" key="1">
    <source>
        <dbReference type="SAM" id="MobiDB-lite"/>
    </source>
</evidence>
<name>A0AAD6T0M3_9AGAR</name>
<evidence type="ECO:0000313" key="2">
    <source>
        <dbReference type="EMBL" id="KAJ7037169.1"/>
    </source>
</evidence>
<feature type="compositionally biased region" description="Polar residues" evidence="1">
    <location>
        <begin position="78"/>
        <end position="104"/>
    </location>
</feature>
<feature type="compositionally biased region" description="Basic and acidic residues" evidence="1">
    <location>
        <begin position="128"/>
        <end position="147"/>
    </location>
</feature>
<reference evidence="2" key="1">
    <citation type="submission" date="2023-03" db="EMBL/GenBank/DDBJ databases">
        <title>Massive genome expansion in bonnet fungi (Mycena s.s.) driven by repeated elements and novel gene families across ecological guilds.</title>
        <authorList>
            <consortium name="Lawrence Berkeley National Laboratory"/>
            <person name="Harder C.B."/>
            <person name="Miyauchi S."/>
            <person name="Viragh M."/>
            <person name="Kuo A."/>
            <person name="Thoen E."/>
            <person name="Andreopoulos B."/>
            <person name="Lu D."/>
            <person name="Skrede I."/>
            <person name="Drula E."/>
            <person name="Henrissat B."/>
            <person name="Morin E."/>
            <person name="Kohler A."/>
            <person name="Barry K."/>
            <person name="LaButti K."/>
            <person name="Morin E."/>
            <person name="Salamov A."/>
            <person name="Lipzen A."/>
            <person name="Mereny Z."/>
            <person name="Hegedus B."/>
            <person name="Baldrian P."/>
            <person name="Stursova M."/>
            <person name="Weitz H."/>
            <person name="Taylor A."/>
            <person name="Grigoriev I.V."/>
            <person name="Nagy L.G."/>
            <person name="Martin F."/>
            <person name="Kauserud H."/>
        </authorList>
    </citation>
    <scope>NUCLEOTIDE SEQUENCE</scope>
    <source>
        <strain evidence="2">CBHHK200</strain>
    </source>
</reference>
<organism evidence="2 3">
    <name type="scientific">Mycena alexandri</name>
    <dbReference type="NCBI Taxonomy" id="1745969"/>
    <lineage>
        <taxon>Eukaryota</taxon>
        <taxon>Fungi</taxon>
        <taxon>Dikarya</taxon>
        <taxon>Basidiomycota</taxon>
        <taxon>Agaricomycotina</taxon>
        <taxon>Agaricomycetes</taxon>
        <taxon>Agaricomycetidae</taxon>
        <taxon>Agaricales</taxon>
        <taxon>Marasmiineae</taxon>
        <taxon>Mycenaceae</taxon>
        <taxon>Mycena</taxon>
    </lineage>
</organism>
<feature type="region of interest" description="Disordered" evidence="1">
    <location>
        <begin position="69"/>
        <end position="158"/>
    </location>
</feature>
<evidence type="ECO:0000313" key="3">
    <source>
        <dbReference type="Proteomes" id="UP001218188"/>
    </source>
</evidence>
<feature type="compositionally biased region" description="Polar residues" evidence="1">
    <location>
        <begin position="149"/>
        <end position="158"/>
    </location>
</feature>
<dbReference type="Proteomes" id="UP001218188">
    <property type="component" value="Unassembled WGS sequence"/>
</dbReference>
<accession>A0AAD6T0M3</accession>
<dbReference type="AlphaFoldDB" id="A0AAD6T0M3"/>
<comment type="caution">
    <text evidence="2">The sequence shown here is derived from an EMBL/GenBank/DDBJ whole genome shotgun (WGS) entry which is preliminary data.</text>
</comment>
<dbReference type="EMBL" id="JARJCM010000039">
    <property type="protein sequence ID" value="KAJ7037169.1"/>
    <property type="molecule type" value="Genomic_DNA"/>
</dbReference>
<gene>
    <name evidence="2" type="ORF">C8F04DRAFT_1180884</name>
</gene>
<protein>
    <submittedName>
        <fullName evidence="2">Uncharacterized protein</fullName>
    </submittedName>
</protein>